<reference evidence="2" key="3">
    <citation type="submission" date="2023-05" db="EMBL/GenBank/DDBJ databases">
        <authorList>
            <person name="Smith C.H."/>
        </authorList>
    </citation>
    <scope>NUCLEOTIDE SEQUENCE</scope>
    <source>
        <strain evidence="2">CHS0354</strain>
        <tissue evidence="2">Mantle</tissue>
    </source>
</reference>
<name>A0AAE0VEK8_9BIVA</name>
<proteinExistence type="predicted"/>
<reference evidence="2" key="1">
    <citation type="journal article" date="2021" name="Genome Biol. Evol.">
        <title>A High-Quality Reference Genome for a Parasitic Bivalve with Doubly Uniparental Inheritance (Bivalvia: Unionida).</title>
        <authorList>
            <person name="Smith C.H."/>
        </authorList>
    </citation>
    <scope>NUCLEOTIDE SEQUENCE</scope>
    <source>
        <strain evidence="2">CHS0354</strain>
    </source>
</reference>
<dbReference type="Proteomes" id="UP001195483">
    <property type="component" value="Unassembled WGS sequence"/>
</dbReference>
<accession>A0AAE0VEK8</accession>
<feature type="signal peptide" evidence="1">
    <location>
        <begin position="1"/>
        <end position="21"/>
    </location>
</feature>
<evidence type="ECO:0000313" key="2">
    <source>
        <dbReference type="EMBL" id="KAK3575999.1"/>
    </source>
</evidence>
<dbReference type="EMBL" id="JAEAOA010000515">
    <property type="protein sequence ID" value="KAK3575999.1"/>
    <property type="molecule type" value="Genomic_DNA"/>
</dbReference>
<comment type="caution">
    <text evidence="2">The sequence shown here is derived from an EMBL/GenBank/DDBJ whole genome shotgun (WGS) entry which is preliminary data.</text>
</comment>
<dbReference type="AlphaFoldDB" id="A0AAE0VEK8"/>
<protein>
    <submittedName>
        <fullName evidence="2">Uncharacterized protein</fullName>
    </submittedName>
</protein>
<organism evidence="2 3">
    <name type="scientific">Potamilus streckersoni</name>
    <dbReference type="NCBI Taxonomy" id="2493646"/>
    <lineage>
        <taxon>Eukaryota</taxon>
        <taxon>Metazoa</taxon>
        <taxon>Spiralia</taxon>
        <taxon>Lophotrochozoa</taxon>
        <taxon>Mollusca</taxon>
        <taxon>Bivalvia</taxon>
        <taxon>Autobranchia</taxon>
        <taxon>Heteroconchia</taxon>
        <taxon>Palaeoheterodonta</taxon>
        <taxon>Unionida</taxon>
        <taxon>Unionoidea</taxon>
        <taxon>Unionidae</taxon>
        <taxon>Ambleminae</taxon>
        <taxon>Lampsilini</taxon>
        <taxon>Potamilus</taxon>
    </lineage>
</organism>
<keyword evidence="1" id="KW-0732">Signal</keyword>
<evidence type="ECO:0000256" key="1">
    <source>
        <dbReference type="SAM" id="SignalP"/>
    </source>
</evidence>
<sequence length="113" mass="12696">MKNIVEFLLLVTCSAMVVVNSSMLEKLKNASRQKTDKQCHLVETFSWNSCQKLLHCEGACTNGSDCQFPFCNIQHKCECRKAWCKTDLSCGFFHIGCNGTFSCVDSLCICHNT</sequence>
<reference evidence="2" key="2">
    <citation type="journal article" date="2021" name="Genome Biol. Evol.">
        <title>Developing a high-quality reference genome for a parasitic bivalve with doubly uniparental inheritance (Bivalvia: Unionida).</title>
        <authorList>
            <person name="Smith C.H."/>
        </authorList>
    </citation>
    <scope>NUCLEOTIDE SEQUENCE</scope>
    <source>
        <strain evidence="2">CHS0354</strain>
        <tissue evidence="2">Mantle</tissue>
    </source>
</reference>
<keyword evidence="3" id="KW-1185">Reference proteome</keyword>
<gene>
    <name evidence="2" type="ORF">CHS0354_007537</name>
</gene>
<feature type="chain" id="PRO_5041939220" evidence="1">
    <location>
        <begin position="22"/>
        <end position="113"/>
    </location>
</feature>
<evidence type="ECO:0000313" key="3">
    <source>
        <dbReference type="Proteomes" id="UP001195483"/>
    </source>
</evidence>